<accession>A0AAD3SFP4</accession>
<dbReference type="Pfam" id="PF12315">
    <property type="entry name" value="DA1-like"/>
    <property type="match status" value="1"/>
</dbReference>
<dbReference type="Proteomes" id="UP001279734">
    <property type="component" value="Unassembled WGS sequence"/>
</dbReference>
<gene>
    <name evidence="2" type="ORF">Nepgr_011548</name>
</gene>
<dbReference type="PANTHER" id="PTHR24209:SF37">
    <property type="entry name" value="LIM ZINC-BINDING DOMAIN-CONTAINING PROTEIN"/>
    <property type="match status" value="1"/>
</dbReference>
<dbReference type="PANTHER" id="PTHR24209">
    <property type="entry name" value="PROTEIN DA1-RELATED 2"/>
    <property type="match status" value="1"/>
</dbReference>
<evidence type="ECO:0000313" key="2">
    <source>
        <dbReference type="EMBL" id="GMH09707.1"/>
    </source>
</evidence>
<dbReference type="EMBL" id="BSYO01000009">
    <property type="protein sequence ID" value="GMH09707.1"/>
    <property type="molecule type" value="Genomic_DNA"/>
</dbReference>
<keyword evidence="3" id="KW-1185">Reference proteome</keyword>
<evidence type="ECO:0000313" key="3">
    <source>
        <dbReference type="Proteomes" id="UP001279734"/>
    </source>
</evidence>
<comment type="caution">
    <text evidence="2">The sequence shown here is derived from an EMBL/GenBank/DDBJ whole genome shotgun (WGS) entry which is preliminary data.</text>
</comment>
<dbReference type="GO" id="GO:0043130">
    <property type="term" value="F:ubiquitin binding"/>
    <property type="evidence" value="ECO:0007669"/>
    <property type="project" value="TreeGrafter"/>
</dbReference>
<organism evidence="2 3">
    <name type="scientific">Nepenthes gracilis</name>
    <name type="common">Slender pitcher plant</name>
    <dbReference type="NCBI Taxonomy" id="150966"/>
    <lineage>
        <taxon>Eukaryota</taxon>
        <taxon>Viridiplantae</taxon>
        <taxon>Streptophyta</taxon>
        <taxon>Embryophyta</taxon>
        <taxon>Tracheophyta</taxon>
        <taxon>Spermatophyta</taxon>
        <taxon>Magnoliopsida</taxon>
        <taxon>eudicotyledons</taxon>
        <taxon>Gunneridae</taxon>
        <taxon>Pentapetalae</taxon>
        <taxon>Caryophyllales</taxon>
        <taxon>Nepenthaceae</taxon>
        <taxon>Nepenthes</taxon>
    </lineage>
</organism>
<evidence type="ECO:0000259" key="1">
    <source>
        <dbReference type="Pfam" id="PF12315"/>
    </source>
</evidence>
<dbReference type="AlphaFoldDB" id="A0AAD3SFP4"/>
<name>A0AAD3SFP4_NEPGR</name>
<reference evidence="2" key="1">
    <citation type="submission" date="2023-05" db="EMBL/GenBank/DDBJ databases">
        <title>Nepenthes gracilis genome sequencing.</title>
        <authorList>
            <person name="Fukushima K."/>
        </authorList>
    </citation>
    <scope>NUCLEOTIDE SEQUENCE</scope>
    <source>
        <strain evidence="2">SING2019-196</strain>
    </source>
</reference>
<proteinExistence type="predicted"/>
<dbReference type="InterPro" id="IPR045218">
    <property type="entry name" value="DA1-like"/>
</dbReference>
<protein>
    <recommendedName>
        <fullName evidence="1">Protein DA1-like domain-containing protein</fullName>
    </recommendedName>
</protein>
<sequence length="108" mass="12079">MMHAWRHLNGYPNLNLEVEEGICQVLAHSWLDYEVIANSGSSCETNSSSSLSTSLPRLSLVSSTSSDHPRKVSGYSLRGNLVNCSSIKSSRMDRWCMGMDWKRNQAAR</sequence>
<dbReference type="InterPro" id="IPR022087">
    <property type="entry name" value="DA1-like_dom"/>
</dbReference>
<feature type="domain" description="Protein DA1-like" evidence="1">
    <location>
        <begin position="1"/>
        <end position="54"/>
    </location>
</feature>